<proteinExistence type="predicted"/>
<evidence type="ECO:0000313" key="9">
    <source>
        <dbReference type="Proteomes" id="UP001595776"/>
    </source>
</evidence>
<evidence type="ECO:0000256" key="6">
    <source>
        <dbReference type="ARBA" id="ARBA00023136"/>
    </source>
</evidence>
<accession>A0ABV8U6A8</accession>
<evidence type="ECO:0000313" key="8">
    <source>
        <dbReference type="EMBL" id="MFC4346732.1"/>
    </source>
</evidence>
<keyword evidence="3" id="KW-0808">Transferase</keyword>
<dbReference type="PANTHER" id="PTHR22926:SF3">
    <property type="entry name" value="UNDECAPRENYL-PHOSPHATE ALPHA-N-ACETYLGLUCOSAMINYL 1-PHOSPHATE TRANSFERASE"/>
    <property type="match status" value="1"/>
</dbReference>
<feature type="transmembrane region" description="Helical" evidence="7">
    <location>
        <begin position="211"/>
        <end position="228"/>
    </location>
</feature>
<feature type="transmembrane region" description="Helical" evidence="7">
    <location>
        <begin position="72"/>
        <end position="89"/>
    </location>
</feature>
<comment type="caution">
    <text evidence="8">The sequence shown here is derived from an EMBL/GenBank/DDBJ whole genome shotgun (WGS) entry which is preliminary data.</text>
</comment>
<evidence type="ECO:0000256" key="1">
    <source>
        <dbReference type="ARBA" id="ARBA00004651"/>
    </source>
</evidence>
<keyword evidence="4 7" id="KW-0812">Transmembrane</keyword>
<evidence type="ECO:0000256" key="3">
    <source>
        <dbReference type="ARBA" id="ARBA00022679"/>
    </source>
</evidence>
<comment type="subcellular location">
    <subcellularLocation>
        <location evidence="1">Cell membrane</location>
        <topology evidence="1">Multi-pass membrane protein</topology>
    </subcellularLocation>
</comment>
<keyword evidence="2" id="KW-1003">Cell membrane</keyword>
<evidence type="ECO:0000256" key="5">
    <source>
        <dbReference type="ARBA" id="ARBA00022989"/>
    </source>
</evidence>
<dbReference type="InterPro" id="IPR000715">
    <property type="entry name" value="Glycosyl_transferase_4"/>
</dbReference>
<dbReference type="CDD" id="cd06853">
    <property type="entry name" value="GT_WecA_like"/>
    <property type="match status" value="1"/>
</dbReference>
<dbReference type="Proteomes" id="UP001595776">
    <property type="component" value="Unassembled WGS sequence"/>
</dbReference>
<feature type="transmembrane region" description="Helical" evidence="7">
    <location>
        <begin position="309"/>
        <end position="327"/>
    </location>
</feature>
<reference evidence="9" key="1">
    <citation type="journal article" date="2019" name="Int. J. Syst. Evol. Microbiol.">
        <title>The Global Catalogue of Microorganisms (GCM) 10K type strain sequencing project: providing services to taxonomists for standard genome sequencing and annotation.</title>
        <authorList>
            <consortium name="The Broad Institute Genomics Platform"/>
            <consortium name="The Broad Institute Genome Sequencing Center for Infectious Disease"/>
            <person name="Wu L."/>
            <person name="Ma J."/>
        </authorList>
    </citation>
    <scope>NUCLEOTIDE SEQUENCE [LARGE SCALE GENOMIC DNA]</scope>
    <source>
        <strain evidence="9">CGMCC 1.15304</strain>
    </source>
</reference>
<organism evidence="8 9">
    <name type="scientific">Kordiimonas lipolytica</name>
    <dbReference type="NCBI Taxonomy" id="1662421"/>
    <lineage>
        <taxon>Bacteria</taxon>
        <taxon>Pseudomonadati</taxon>
        <taxon>Pseudomonadota</taxon>
        <taxon>Alphaproteobacteria</taxon>
        <taxon>Kordiimonadales</taxon>
        <taxon>Kordiimonadaceae</taxon>
        <taxon>Kordiimonas</taxon>
    </lineage>
</organism>
<feature type="transmembrane region" description="Helical" evidence="7">
    <location>
        <begin position="101"/>
        <end position="120"/>
    </location>
</feature>
<evidence type="ECO:0000256" key="2">
    <source>
        <dbReference type="ARBA" id="ARBA00022475"/>
    </source>
</evidence>
<dbReference type="EMBL" id="JBHSCR010000001">
    <property type="protein sequence ID" value="MFC4346732.1"/>
    <property type="molecule type" value="Genomic_DNA"/>
</dbReference>
<dbReference type="PANTHER" id="PTHR22926">
    <property type="entry name" value="PHOSPHO-N-ACETYLMURAMOYL-PENTAPEPTIDE-TRANSFERASE"/>
    <property type="match status" value="1"/>
</dbReference>
<evidence type="ECO:0000256" key="7">
    <source>
        <dbReference type="SAM" id="Phobius"/>
    </source>
</evidence>
<keyword evidence="6 7" id="KW-0472">Membrane</keyword>
<keyword evidence="5 7" id="KW-1133">Transmembrane helix</keyword>
<gene>
    <name evidence="8" type="ORF">ACFO5Q_02590</name>
</gene>
<feature type="transmembrane region" description="Helical" evidence="7">
    <location>
        <begin position="240"/>
        <end position="260"/>
    </location>
</feature>
<feature type="transmembrane region" description="Helical" evidence="7">
    <location>
        <begin position="168"/>
        <end position="199"/>
    </location>
</feature>
<evidence type="ECO:0000256" key="4">
    <source>
        <dbReference type="ARBA" id="ARBA00022692"/>
    </source>
</evidence>
<dbReference type="Pfam" id="PF00953">
    <property type="entry name" value="Glycos_transf_4"/>
    <property type="match status" value="1"/>
</dbReference>
<feature type="transmembrane region" description="Helical" evidence="7">
    <location>
        <begin position="281"/>
        <end position="303"/>
    </location>
</feature>
<feature type="transmembrane region" description="Helical" evidence="7">
    <location>
        <begin position="44"/>
        <end position="67"/>
    </location>
</feature>
<dbReference type="RefSeq" id="WP_068148392.1">
    <property type="nucleotide sequence ID" value="NZ_JBHSCR010000001.1"/>
</dbReference>
<protein>
    <submittedName>
        <fullName evidence="8">Glycosyltransferase family 4 protein</fullName>
    </submittedName>
</protein>
<feature type="transmembrane region" description="Helical" evidence="7">
    <location>
        <begin position="132"/>
        <end position="156"/>
    </location>
</feature>
<sequence>MYEITLGLGLVAAFFAGKKALFVGLSLGLLDDPKVEAHKKHHGMVPQVGSVLLLCGLVALAIGAALWGKATVFLPIIICAFLIGVLGIVDDRLKLSWRTRFVFLWSIVGLLLFLLPDLLIDKLVWSWGQTSDLGFIGGIGFTALCLVGLVIALNMMDGFNGGILSQGIVWLLMFANLASGDLATVFLYLAMTLLVILAFNMPSKLFMGDGGAYALGLVLGASAIMMYGAEPETPVYADTIVVWLALPTFDCLRVIFMRVLKGLSPFHPRRDHLHHLLMKTVHRHAGLAFSFLYTATAVLAALWRPEYSWLIVLAQLLVLGLTVSMTSRMAKLGTEASVVEAE</sequence>
<keyword evidence="9" id="KW-1185">Reference proteome</keyword>
<name>A0ABV8U6A8_9PROT</name>